<feature type="transmembrane region" description="Helical" evidence="3">
    <location>
        <begin position="173"/>
        <end position="194"/>
    </location>
</feature>
<proteinExistence type="inferred from homology"/>
<keyword evidence="3" id="KW-0812">Transmembrane</keyword>
<comment type="subcellular location">
    <subcellularLocation>
        <location evidence="1">Membrane</location>
        <topology evidence="1">Multi-pass membrane protein</topology>
    </subcellularLocation>
</comment>
<dbReference type="PANTHER" id="PTHR11360">
    <property type="entry name" value="MONOCARBOXYLATE TRANSPORTER"/>
    <property type="match status" value="1"/>
</dbReference>
<evidence type="ECO:0000313" key="6">
    <source>
        <dbReference type="Proteomes" id="UP000184330"/>
    </source>
</evidence>
<dbReference type="InterPro" id="IPR036259">
    <property type="entry name" value="MFS_trans_sf"/>
</dbReference>
<protein>
    <recommendedName>
        <fullName evidence="4">Major facilitator superfamily (MFS) profile domain-containing protein</fullName>
    </recommendedName>
</protein>
<feature type="transmembrane region" description="Helical" evidence="3">
    <location>
        <begin position="360"/>
        <end position="385"/>
    </location>
</feature>
<feature type="transmembrane region" description="Helical" evidence="3">
    <location>
        <begin position="50"/>
        <end position="74"/>
    </location>
</feature>
<dbReference type="GO" id="GO:0016020">
    <property type="term" value="C:membrane"/>
    <property type="evidence" value="ECO:0007669"/>
    <property type="project" value="UniProtKB-SubCell"/>
</dbReference>
<keyword evidence="3" id="KW-0472">Membrane</keyword>
<evidence type="ECO:0000256" key="3">
    <source>
        <dbReference type="SAM" id="Phobius"/>
    </source>
</evidence>
<evidence type="ECO:0000256" key="1">
    <source>
        <dbReference type="ARBA" id="ARBA00004141"/>
    </source>
</evidence>
<dbReference type="GO" id="GO:0022857">
    <property type="term" value="F:transmembrane transporter activity"/>
    <property type="evidence" value="ECO:0007669"/>
    <property type="project" value="InterPro"/>
</dbReference>
<keyword evidence="3" id="KW-1133">Transmembrane helix</keyword>
<evidence type="ECO:0000259" key="4">
    <source>
        <dbReference type="PROSITE" id="PS50850"/>
    </source>
</evidence>
<feature type="transmembrane region" description="Helical" evidence="3">
    <location>
        <begin position="307"/>
        <end position="327"/>
    </location>
</feature>
<evidence type="ECO:0000313" key="5">
    <source>
        <dbReference type="EMBL" id="CZR54837.1"/>
    </source>
</evidence>
<sequence length="467" mass="51163">MASSNFKDDAKGATEHVEALEIEVSHLDGSMPHDAMVATFPEGGFKAWMAAFGGFLCFFITGVEYSFGIFLSYYSTNFLSENTLSQIGWIGSTTGFTHTTIGLLVGKLYDNGWIRYLILAGSVLHVFCFYMLSLCTTYWQVFLVQGIGFGIATGLIYQPALAITSQYFERRRAFAMGIVMSGGAVGGIIFPILLNNLIKLMGFKKAVLIAASFMLVCLTVANLVMRPRIHQQGNHLVIDKDLKLTDSTLGDRELVDTYKIDYKTFFDLPYVIAILGCFFVYMGITFPTQYITIYALTHGRISSSLQAYLLSITFAASAVGTPIWAWVADHAGVFNVMIVSVIISSGLLVSVLGATNDASLLVISILFGFVSSGFNAVLGPVVASLSNSILELGHRMGIAFFLMGIATLISLPSQGSLVGEQGHYVWWRPIFFVTLMVALGAISLILSRALLLKRQRIRKKFFEIVII</sequence>
<dbReference type="Proteomes" id="UP000184330">
    <property type="component" value="Unassembled WGS sequence"/>
</dbReference>
<feature type="domain" description="Major facilitator superfamily (MFS) profile" evidence="4">
    <location>
        <begin position="46"/>
        <end position="455"/>
    </location>
</feature>
<accession>A0A1L7WPY3</accession>
<dbReference type="Pfam" id="PF07690">
    <property type="entry name" value="MFS_1"/>
    <property type="match status" value="1"/>
</dbReference>
<dbReference type="AlphaFoldDB" id="A0A1L7WPY3"/>
<dbReference type="InterPro" id="IPR020846">
    <property type="entry name" value="MFS_dom"/>
</dbReference>
<dbReference type="SUPFAM" id="SSF103473">
    <property type="entry name" value="MFS general substrate transporter"/>
    <property type="match status" value="1"/>
</dbReference>
<feature type="transmembrane region" description="Helical" evidence="3">
    <location>
        <begin position="138"/>
        <end position="161"/>
    </location>
</feature>
<dbReference type="PANTHER" id="PTHR11360:SF234">
    <property type="entry name" value="MFS-TYPE TRANSPORTER DBAD-RELATED"/>
    <property type="match status" value="1"/>
</dbReference>
<reference evidence="5 6" key="1">
    <citation type="submission" date="2016-03" db="EMBL/GenBank/DDBJ databases">
        <authorList>
            <person name="Ploux O."/>
        </authorList>
    </citation>
    <scope>NUCLEOTIDE SEQUENCE [LARGE SCALE GENOMIC DNA]</scope>
    <source>
        <strain evidence="5 6">UAMH 11012</strain>
    </source>
</reference>
<organism evidence="5 6">
    <name type="scientific">Phialocephala subalpina</name>
    <dbReference type="NCBI Taxonomy" id="576137"/>
    <lineage>
        <taxon>Eukaryota</taxon>
        <taxon>Fungi</taxon>
        <taxon>Dikarya</taxon>
        <taxon>Ascomycota</taxon>
        <taxon>Pezizomycotina</taxon>
        <taxon>Leotiomycetes</taxon>
        <taxon>Helotiales</taxon>
        <taxon>Mollisiaceae</taxon>
        <taxon>Phialocephala</taxon>
        <taxon>Phialocephala fortinii species complex</taxon>
    </lineage>
</organism>
<dbReference type="PROSITE" id="PS50850">
    <property type="entry name" value="MFS"/>
    <property type="match status" value="1"/>
</dbReference>
<feature type="transmembrane region" description="Helical" evidence="3">
    <location>
        <begin position="397"/>
        <end position="418"/>
    </location>
</feature>
<name>A0A1L7WPY3_9HELO</name>
<dbReference type="OrthoDB" id="6509908at2759"/>
<gene>
    <name evidence="5" type="ORF">PAC_04721</name>
</gene>
<feature type="transmembrane region" description="Helical" evidence="3">
    <location>
        <begin position="113"/>
        <end position="132"/>
    </location>
</feature>
<feature type="transmembrane region" description="Helical" evidence="3">
    <location>
        <begin position="86"/>
        <end position="106"/>
    </location>
</feature>
<feature type="transmembrane region" description="Helical" evidence="3">
    <location>
        <begin position="430"/>
        <end position="451"/>
    </location>
</feature>
<feature type="transmembrane region" description="Helical" evidence="3">
    <location>
        <begin position="206"/>
        <end position="225"/>
    </location>
</feature>
<feature type="transmembrane region" description="Helical" evidence="3">
    <location>
        <begin position="334"/>
        <end position="354"/>
    </location>
</feature>
<comment type="similarity">
    <text evidence="2">Belongs to the major facilitator superfamily. Monocarboxylate porter (TC 2.A.1.13) family.</text>
</comment>
<dbReference type="InterPro" id="IPR050327">
    <property type="entry name" value="Proton-linked_MCT"/>
</dbReference>
<dbReference type="Gene3D" id="1.20.1250.20">
    <property type="entry name" value="MFS general substrate transporter like domains"/>
    <property type="match status" value="2"/>
</dbReference>
<keyword evidence="6" id="KW-1185">Reference proteome</keyword>
<evidence type="ECO:0000256" key="2">
    <source>
        <dbReference type="ARBA" id="ARBA00006727"/>
    </source>
</evidence>
<feature type="transmembrane region" description="Helical" evidence="3">
    <location>
        <begin position="268"/>
        <end position="287"/>
    </location>
</feature>
<dbReference type="InterPro" id="IPR011701">
    <property type="entry name" value="MFS"/>
</dbReference>
<dbReference type="EMBL" id="FJOG01000005">
    <property type="protein sequence ID" value="CZR54837.1"/>
    <property type="molecule type" value="Genomic_DNA"/>
</dbReference>